<proteinExistence type="predicted"/>
<reference evidence="2" key="1">
    <citation type="journal article" date="2005" name="Genome Res.">
        <title>Gene and alternative splicing annotation with AIR.</title>
        <authorList>
            <person name="Florea L."/>
            <person name="Di Francesco V."/>
            <person name="Miller J."/>
            <person name="Turner R."/>
            <person name="Yao A."/>
            <person name="Harris M."/>
            <person name="Walenz B."/>
            <person name="Mobarry C."/>
            <person name="Merkulov G.V."/>
            <person name="Charlab R."/>
            <person name="Dew I."/>
            <person name="Deng Z."/>
            <person name="Istrail S."/>
            <person name="Li P."/>
            <person name="Sutton G."/>
        </authorList>
    </citation>
    <scope>NUCLEOTIDE SEQUENCE</scope>
    <source>
        <strain evidence="2">BN</strain>
    </source>
</reference>
<name>A6J4F0_RAT</name>
<dbReference type="Proteomes" id="UP000234681">
    <property type="component" value="Chromosome 8"/>
</dbReference>
<gene>
    <name evidence="2" type="ORF">rCG_58347</name>
</gene>
<evidence type="ECO:0000256" key="1">
    <source>
        <dbReference type="SAM" id="Phobius"/>
    </source>
</evidence>
<organism evidence="2 3">
    <name type="scientific">Rattus norvegicus</name>
    <name type="common">Rat</name>
    <dbReference type="NCBI Taxonomy" id="10116"/>
    <lineage>
        <taxon>Eukaryota</taxon>
        <taxon>Metazoa</taxon>
        <taxon>Chordata</taxon>
        <taxon>Craniata</taxon>
        <taxon>Vertebrata</taxon>
        <taxon>Euteleostomi</taxon>
        <taxon>Mammalia</taxon>
        <taxon>Eutheria</taxon>
        <taxon>Euarchontoglires</taxon>
        <taxon>Glires</taxon>
        <taxon>Rodentia</taxon>
        <taxon>Myomorpha</taxon>
        <taxon>Muroidea</taxon>
        <taxon>Muridae</taxon>
        <taxon>Murinae</taxon>
        <taxon>Rattus</taxon>
    </lineage>
</organism>
<sequence length="80" mass="9475">MIFDFVWTFCCLFGYFLVGFFFFCLFVCLFVFLFFFFLRNRISCSPDWPGTGCIAEDGLDIIIYPHLLLLVLALQMWPLC</sequence>
<reference evidence="2" key="2">
    <citation type="submission" date="2005-07" db="EMBL/GenBank/DDBJ databases">
        <authorList>
            <person name="Mural R.J."/>
            <person name="Li P.W."/>
            <person name="Adams M.D."/>
            <person name="Amanatides P.G."/>
            <person name="Baden-Tillson H."/>
            <person name="Barnstead M."/>
            <person name="Chin S.H."/>
            <person name="Dew I."/>
            <person name="Evans C.A."/>
            <person name="Ferriera S."/>
            <person name="Flanigan M."/>
            <person name="Fosler C."/>
            <person name="Glodek A."/>
            <person name="Gu Z."/>
            <person name="Holt R.A."/>
            <person name="Jennings D."/>
            <person name="Kraft C.L."/>
            <person name="Lu F."/>
            <person name="Nguyen T."/>
            <person name="Nusskern D.R."/>
            <person name="Pfannkoch C.M."/>
            <person name="Sitter C."/>
            <person name="Sutton G.G."/>
            <person name="Venter J.C."/>
            <person name="Wang Z."/>
            <person name="Woodage T."/>
            <person name="Zheng X.H."/>
            <person name="Zhong F."/>
        </authorList>
    </citation>
    <scope>NUCLEOTIDE SEQUENCE</scope>
    <source>
        <strain evidence="2">BN</strain>
        <strain evidence="3">BN, Sprague-Dawley</strain>
    </source>
</reference>
<keyword evidence="1" id="KW-0812">Transmembrane</keyword>
<keyword evidence="1" id="KW-1133">Transmembrane helix</keyword>
<protein>
    <submittedName>
        <fullName evidence="2">RCG58347, isoform CRA_a</fullName>
    </submittedName>
</protein>
<dbReference type="EMBL" id="CH473975">
    <property type="protein sequence ID" value="EDL95473.1"/>
    <property type="molecule type" value="Genomic_DNA"/>
</dbReference>
<accession>A6J4F0</accession>
<feature type="transmembrane region" description="Helical" evidence="1">
    <location>
        <begin position="6"/>
        <end position="38"/>
    </location>
</feature>
<keyword evidence="1" id="KW-0472">Membrane</keyword>
<reference evidence="3" key="3">
    <citation type="submission" date="2005-09" db="EMBL/GenBank/DDBJ databases">
        <authorList>
            <person name="Mural R.J."/>
            <person name="Li P.W."/>
            <person name="Adams M.D."/>
            <person name="Amanatides P.G."/>
            <person name="Baden-Tillson H."/>
            <person name="Barnstead M."/>
            <person name="Chin S.H."/>
            <person name="Dew I."/>
            <person name="Evans C.A."/>
            <person name="Ferriera S."/>
            <person name="Flanigan M."/>
            <person name="Fosler C."/>
            <person name="Glodek A."/>
            <person name="Gu Z."/>
            <person name="Holt R.A."/>
            <person name="Jennings D."/>
            <person name="Kraft C.L."/>
            <person name="Lu F."/>
            <person name="Nguyen T."/>
            <person name="Nusskern D.R."/>
            <person name="Pfannkoch C.M."/>
            <person name="Sitter C."/>
            <person name="Sutton G.G."/>
            <person name="Venter J.C."/>
            <person name="Wang Z."/>
            <person name="Woodage T."/>
            <person name="Zheng X.H."/>
            <person name="Zhong F."/>
        </authorList>
    </citation>
    <scope>NUCLEOTIDE SEQUENCE [LARGE SCALE GENOMIC DNA]</scope>
    <source>
        <strain>BN</strain>
        <strain evidence="3">Sprague-Dawley</strain>
    </source>
</reference>
<dbReference type="AlphaFoldDB" id="A6J4F0"/>
<evidence type="ECO:0000313" key="2">
    <source>
        <dbReference type="EMBL" id="EDL95473.1"/>
    </source>
</evidence>
<evidence type="ECO:0000313" key="3">
    <source>
        <dbReference type="Proteomes" id="UP000234681"/>
    </source>
</evidence>
<dbReference type="EMBL" id="CH473975">
    <property type="protein sequence ID" value="EDL95475.1"/>
    <property type="molecule type" value="Genomic_DNA"/>
</dbReference>